<dbReference type="PRINTS" id="PR00722">
    <property type="entry name" value="CHYMOTRYPSIN"/>
</dbReference>
<evidence type="ECO:0000313" key="5">
    <source>
        <dbReference type="Proteomes" id="UP001217610"/>
    </source>
</evidence>
<dbReference type="Pfam" id="PF00089">
    <property type="entry name" value="Trypsin"/>
    <property type="match status" value="1"/>
</dbReference>
<dbReference type="SMART" id="SM00020">
    <property type="entry name" value="Tryp_SPc"/>
    <property type="match status" value="1"/>
</dbReference>
<name>A0ABT5Q8E2_9PSED</name>
<proteinExistence type="predicted"/>
<dbReference type="Proteomes" id="UP001217610">
    <property type="component" value="Unassembled WGS sequence"/>
</dbReference>
<dbReference type="InterPro" id="IPR043504">
    <property type="entry name" value="Peptidase_S1_PA_chymotrypsin"/>
</dbReference>
<accession>A0ABT5Q8E2</accession>
<reference evidence="4 5" key="1">
    <citation type="submission" date="2022-05" db="EMBL/GenBank/DDBJ databases">
        <title>Novel Pseudomonas spp. Isolated from a Rainbow Trout Aquaculture Facility.</title>
        <authorList>
            <person name="Testerman T."/>
            <person name="Graf J."/>
        </authorList>
    </citation>
    <scope>NUCLEOTIDE SEQUENCE [LARGE SCALE GENOMIC DNA]</scope>
    <source>
        <strain evidence="4 5">ID357</strain>
    </source>
</reference>
<sequence>MRILQWIALGTLGVILTANGQENVIGWVSVDGGADILVKGGIEASVNDFTETVVVEFESASEQAYCTGVLIATDAVLTAAHCGYRKLVPVRVTAATSLSQALKLGAGGYAKTPPTGLPQVQSAAVASFAVMDVGAVAQGRNLGGRDLMVIKMRTGFISPASPIAISSLSGLNDARYVRIVGFGDDGQANAGRKLFADVPIASSRCTPAPVPGAASCKAGRELFARDPQGAFDACPGDSGGPVYVRSQFGRYRLVGIASRASGFSSQCGGGTIVTLLDAERLSWISSQVGVQVNAQPLKPELLVAKPCEPPAC</sequence>
<dbReference type="PANTHER" id="PTHR24260:SF136">
    <property type="entry name" value="GH08193P-RELATED"/>
    <property type="match status" value="1"/>
</dbReference>
<dbReference type="EC" id="3.4.21.-" evidence="4"/>
<dbReference type="InterPro" id="IPR051333">
    <property type="entry name" value="CLIP_Serine_Protease"/>
</dbReference>
<dbReference type="PROSITE" id="PS00134">
    <property type="entry name" value="TRYPSIN_HIS"/>
    <property type="match status" value="1"/>
</dbReference>
<evidence type="ECO:0000256" key="1">
    <source>
        <dbReference type="ARBA" id="ARBA00023157"/>
    </source>
</evidence>
<evidence type="ECO:0000313" key="4">
    <source>
        <dbReference type="EMBL" id="MDD1150264.1"/>
    </source>
</evidence>
<dbReference type="InterPro" id="IPR001314">
    <property type="entry name" value="Peptidase_S1A"/>
</dbReference>
<organism evidence="4 5">
    <name type="scientific">Pseudomonas idahonensis</name>
    <dbReference type="NCBI Taxonomy" id="2942628"/>
    <lineage>
        <taxon>Bacteria</taxon>
        <taxon>Pseudomonadati</taxon>
        <taxon>Pseudomonadota</taxon>
        <taxon>Gammaproteobacteria</taxon>
        <taxon>Pseudomonadales</taxon>
        <taxon>Pseudomonadaceae</taxon>
        <taxon>Pseudomonas</taxon>
    </lineage>
</organism>
<keyword evidence="2" id="KW-0720">Serine protease</keyword>
<comment type="caution">
    <text evidence="4">The sequence shown here is derived from an EMBL/GenBank/DDBJ whole genome shotgun (WGS) entry which is preliminary data.</text>
</comment>
<feature type="domain" description="Peptidase S1" evidence="3">
    <location>
        <begin position="38"/>
        <end position="289"/>
    </location>
</feature>
<dbReference type="EMBL" id="JAMDGR010000014">
    <property type="protein sequence ID" value="MDD1150264.1"/>
    <property type="molecule type" value="Genomic_DNA"/>
</dbReference>
<dbReference type="PANTHER" id="PTHR24260">
    <property type="match status" value="1"/>
</dbReference>
<dbReference type="RefSeq" id="WP_273923609.1">
    <property type="nucleotide sequence ID" value="NZ_JAMDGR010000014.1"/>
</dbReference>
<dbReference type="InterPro" id="IPR018114">
    <property type="entry name" value="TRYPSIN_HIS"/>
</dbReference>
<dbReference type="GO" id="GO:0016787">
    <property type="term" value="F:hydrolase activity"/>
    <property type="evidence" value="ECO:0007669"/>
    <property type="project" value="UniProtKB-KW"/>
</dbReference>
<dbReference type="SUPFAM" id="SSF50494">
    <property type="entry name" value="Trypsin-like serine proteases"/>
    <property type="match status" value="1"/>
</dbReference>
<dbReference type="InterPro" id="IPR009003">
    <property type="entry name" value="Peptidase_S1_PA"/>
</dbReference>
<protein>
    <submittedName>
        <fullName evidence="4">Trypsin-like serine protease</fullName>
        <ecNumber evidence="4">3.4.21.-</ecNumber>
    </submittedName>
</protein>
<evidence type="ECO:0000259" key="3">
    <source>
        <dbReference type="PROSITE" id="PS50240"/>
    </source>
</evidence>
<dbReference type="InterPro" id="IPR001254">
    <property type="entry name" value="Trypsin_dom"/>
</dbReference>
<dbReference type="PROSITE" id="PS00135">
    <property type="entry name" value="TRYPSIN_SER"/>
    <property type="match status" value="1"/>
</dbReference>
<keyword evidence="5" id="KW-1185">Reference proteome</keyword>
<dbReference type="InterPro" id="IPR033116">
    <property type="entry name" value="TRYPSIN_SER"/>
</dbReference>
<keyword evidence="2 4" id="KW-0378">Hydrolase</keyword>
<evidence type="ECO:0000256" key="2">
    <source>
        <dbReference type="RuleBase" id="RU363034"/>
    </source>
</evidence>
<gene>
    <name evidence="4" type="ORF">M5G25_18425</name>
</gene>
<keyword evidence="2" id="KW-0645">Protease</keyword>
<dbReference type="PROSITE" id="PS50240">
    <property type="entry name" value="TRYPSIN_DOM"/>
    <property type="match status" value="1"/>
</dbReference>
<dbReference type="Gene3D" id="2.40.10.10">
    <property type="entry name" value="Trypsin-like serine proteases"/>
    <property type="match status" value="1"/>
</dbReference>
<keyword evidence="1" id="KW-1015">Disulfide bond</keyword>